<keyword evidence="1" id="KW-0175">Coiled coil</keyword>
<evidence type="ECO:0000313" key="2">
    <source>
        <dbReference type="EMBL" id="SJZ72935.1"/>
    </source>
</evidence>
<proteinExistence type="predicted"/>
<evidence type="ECO:0000313" key="3">
    <source>
        <dbReference type="Proteomes" id="UP000189956"/>
    </source>
</evidence>
<accession>A0A1T4N1P6</accession>
<organism evidence="2 3">
    <name type="scientific">Porphyromonas cangingivalis</name>
    <dbReference type="NCBI Taxonomy" id="36874"/>
    <lineage>
        <taxon>Bacteria</taxon>
        <taxon>Pseudomonadati</taxon>
        <taxon>Bacteroidota</taxon>
        <taxon>Bacteroidia</taxon>
        <taxon>Bacteroidales</taxon>
        <taxon>Porphyromonadaceae</taxon>
        <taxon>Porphyromonas</taxon>
    </lineage>
</organism>
<protein>
    <submittedName>
        <fullName evidence="2">Uncharacterized protein</fullName>
    </submittedName>
</protein>
<name>A0A1T4N1P6_PORCN</name>
<dbReference type="AlphaFoldDB" id="A0A1T4N1P6"/>
<sequence length="97" mass="11437">MAYYKELVKATENKKAEEAELKEHVAQLEKKAGKLRIKGTLYSFFGNSELDKAEQRIESLEKEAEQAQYLSEKEKNDIRKEIVVLQDRFKDKDRELE</sequence>
<feature type="coiled-coil region" evidence="1">
    <location>
        <begin position="7"/>
        <end position="77"/>
    </location>
</feature>
<gene>
    <name evidence="2" type="ORF">SAMN02745205_01736</name>
</gene>
<reference evidence="2 3" key="1">
    <citation type="submission" date="2017-02" db="EMBL/GenBank/DDBJ databases">
        <authorList>
            <person name="Peterson S.W."/>
        </authorList>
    </citation>
    <scope>NUCLEOTIDE SEQUENCE [LARGE SCALE GENOMIC DNA]</scope>
    <source>
        <strain evidence="2 3">ATCC 700135</strain>
    </source>
</reference>
<dbReference type="Proteomes" id="UP000189956">
    <property type="component" value="Unassembled WGS sequence"/>
</dbReference>
<dbReference type="RefSeq" id="WP_234394722.1">
    <property type="nucleotide sequence ID" value="NZ_FUWL01000017.1"/>
</dbReference>
<dbReference type="EMBL" id="FUWL01000017">
    <property type="protein sequence ID" value="SJZ72935.1"/>
    <property type="molecule type" value="Genomic_DNA"/>
</dbReference>
<evidence type="ECO:0000256" key="1">
    <source>
        <dbReference type="SAM" id="Coils"/>
    </source>
</evidence>